<sequence>MTSEVELGGGDEADFVLVLEIEGVFELDASAVTGVDHPEGVELIEIDEAIMVGVEVDHHAWKLLRRDV</sequence>
<evidence type="ECO:0000313" key="1">
    <source>
        <dbReference type="EMBL" id="KAK9903083.1"/>
    </source>
</evidence>
<name>A0AAW1VIC9_RUBAR</name>
<accession>A0AAW1VIC9</accession>
<keyword evidence="2" id="KW-1185">Reference proteome</keyword>
<comment type="caution">
    <text evidence="1">The sequence shown here is derived from an EMBL/GenBank/DDBJ whole genome shotgun (WGS) entry which is preliminary data.</text>
</comment>
<evidence type="ECO:0000313" key="2">
    <source>
        <dbReference type="Proteomes" id="UP001457282"/>
    </source>
</evidence>
<reference evidence="1 2" key="1">
    <citation type="journal article" date="2023" name="G3 (Bethesda)">
        <title>A chromosome-length genome assembly and annotation of blackberry (Rubus argutus, cv. 'Hillquist').</title>
        <authorList>
            <person name="Bruna T."/>
            <person name="Aryal R."/>
            <person name="Dudchenko O."/>
            <person name="Sargent D.J."/>
            <person name="Mead D."/>
            <person name="Buti M."/>
            <person name="Cavallini A."/>
            <person name="Hytonen T."/>
            <person name="Andres J."/>
            <person name="Pham M."/>
            <person name="Weisz D."/>
            <person name="Mascagni F."/>
            <person name="Usai G."/>
            <person name="Natali L."/>
            <person name="Bassil N."/>
            <person name="Fernandez G.E."/>
            <person name="Lomsadze A."/>
            <person name="Armour M."/>
            <person name="Olukolu B."/>
            <person name="Poorten T."/>
            <person name="Britton C."/>
            <person name="Davik J."/>
            <person name="Ashrafi H."/>
            <person name="Aiden E.L."/>
            <person name="Borodovsky M."/>
            <person name="Worthington M."/>
        </authorList>
    </citation>
    <scope>NUCLEOTIDE SEQUENCE [LARGE SCALE GENOMIC DNA]</scope>
    <source>
        <strain evidence="1">PI 553951</strain>
    </source>
</reference>
<organism evidence="1 2">
    <name type="scientific">Rubus argutus</name>
    <name type="common">Southern blackberry</name>
    <dbReference type="NCBI Taxonomy" id="59490"/>
    <lineage>
        <taxon>Eukaryota</taxon>
        <taxon>Viridiplantae</taxon>
        <taxon>Streptophyta</taxon>
        <taxon>Embryophyta</taxon>
        <taxon>Tracheophyta</taxon>
        <taxon>Spermatophyta</taxon>
        <taxon>Magnoliopsida</taxon>
        <taxon>eudicotyledons</taxon>
        <taxon>Gunneridae</taxon>
        <taxon>Pentapetalae</taxon>
        <taxon>rosids</taxon>
        <taxon>fabids</taxon>
        <taxon>Rosales</taxon>
        <taxon>Rosaceae</taxon>
        <taxon>Rosoideae</taxon>
        <taxon>Rosoideae incertae sedis</taxon>
        <taxon>Rubus</taxon>
    </lineage>
</organism>
<proteinExistence type="predicted"/>
<dbReference type="EMBL" id="JBEDUW010000238">
    <property type="protein sequence ID" value="KAK9903083.1"/>
    <property type="molecule type" value="Genomic_DNA"/>
</dbReference>
<gene>
    <name evidence="1" type="ORF">M0R45_001224</name>
</gene>
<dbReference type="Proteomes" id="UP001457282">
    <property type="component" value="Unassembled WGS sequence"/>
</dbReference>
<protein>
    <submittedName>
        <fullName evidence="1">Uncharacterized protein</fullName>
    </submittedName>
</protein>
<dbReference type="AlphaFoldDB" id="A0AAW1VIC9"/>